<evidence type="ECO:0000313" key="3">
    <source>
        <dbReference type="Proteomes" id="UP000254101"/>
    </source>
</evidence>
<keyword evidence="3" id="KW-1185">Reference proteome</keyword>
<dbReference type="PROSITE" id="PS51257">
    <property type="entry name" value="PROKAR_LIPOPROTEIN"/>
    <property type="match status" value="1"/>
</dbReference>
<reference evidence="2 3" key="1">
    <citation type="submission" date="2018-07" db="EMBL/GenBank/DDBJ databases">
        <title>Erythrobacter nanhaiensis sp. nov., a novel member of the genus Erythrobacter isolated from the South China Sea.</title>
        <authorList>
            <person name="Chen X."/>
            <person name="Liu J."/>
        </authorList>
    </citation>
    <scope>NUCLEOTIDE SEQUENCE [LARGE SCALE GENOMIC DNA]</scope>
    <source>
        <strain evidence="2 3">S-5</strain>
    </source>
</reference>
<comment type="caution">
    <text evidence="2">The sequence shown here is derived from an EMBL/GenBank/DDBJ whole genome shotgun (WGS) entry which is preliminary data.</text>
</comment>
<dbReference type="Proteomes" id="UP000254101">
    <property type="component" value="Unassembled WGS sequence"/>
</dbReference>
<gene>
    <name evidence="2" type="ORF">DL238_08865</name>
</gene>
<sequence length="262" mass="28308">MASKRSGFLELGVVVRALGFVVAMAGSSACTSLADGQSQTIYVAGANGVEAQTVAIGPDPARPDPVGPDELRRALTSIATYGNGCADWIARELSLRDESDFHKPVDRQDRGAIPPDWRAIDASDLQVHCILRDGAGQAPSDATPQTQQLVEALASLIENSGEGTIPANSRDLVRKVALGSDWRTRDTNYLEQVTVELFNFEGVVGNQHGLVTCGMANCRFLHTVCGRISRTYFEDTPDIEGLKTICRARTDAALDQFRRSMR</sequence>
<feature type="chain" id="PRO_5017468378" evidence="1">
    <location>
        <begin position="26"/>
        <end position="262"/>
    </location>
</feature>
<name>A0A395LL94_9SPHN</name>
<evidence type="ECO:0000313" key="2">
    <source>
        <dbReference type="EMBL" id="RDS77702.1"/>
    </source>
</evidence>
<dbReference type="EMBL" id="QRBB01000001">
    <property type="protein sequence ID" value="RDS77702.1"/>
    <property type="molecule type" value="Genomic_DNA"/>
</dbReference>
<keyword evidence="1" id="KW-0732">Signal</keyword>
<organism evidence="2 3">
    <name type="scientific">Alteriqipengyuania lutimaris</name>
    <dbReference type="NCBI Taxonomy" id="1538146"/>
    <lineage>
        <taxon>Bacteria</taxon>
        <taxon>Pseudomonadati</taxon>
        <taxon>Pseudomonadota</taxon>
        <taxon>Alphaproteobacteria</taxon>
        <taxon>Sphingomonadales</taxon>
        <taxon>Erythrobacteraceae</taxon>
        <taxon>Alteriqipengyuania</taxon>
    </lineage>
</organism>
<protein>
    <submittedName>
        <fullName evidence="2">Uncharacterized protein</fullName>
    </submittedName>
</protein>
<evidence type="ECO:0000256" key="1">
    <source>
        <dbReference type="SAM" id="SignalP"/>
    </source>
</evidence>
<proteinExistence type="predicted"/>
<dbReference type="AlphaFoldDB" id="A0A395LL94"/>
<dbReference type="RefSeq" id="WP_115491922.1">
    <property type="nucleotide sequence ID" value="NZ_JACHWW010000001.1"/>
</dbReference>
<feature type="signal peptide" evidence="1">
    <location>
        <begin position="1"/>
        <end position="25"/>
    </location>
</feature>
<accession>A0A395LL94</accession>